<dbReference type="AlphaFoldDB" id="A0A2N4UIW1"/>
<dbReference type="Proteomes" id="UP000234328">
    <property type="component" value="Unassembled WGS sequence"/>
</dbReference>
<comment type="caution">
    <text evidence="1">The sequence shown here is derived from an EMBL/GenBank/DDBJ whole genome shotgun (WGS) entry which is preliminary data.</text>
</comment>
<evidence type="ECO:0000313" key="1">
    <source>
        <dbReference type="EMBL" id="PLC54964.1"/>
    </source>
</evidence>
<organism evidence="1 2">
    <name type="scientific">Pollutimonas nitritireducens</name>
    <dbReference type="NCBI Taxonomy" id="2045209"/>
    <lineage>
        <taxon>Bacteria</taxon>
        <taxon>Pseudomonadati</taxon>
        <taxon>Pseudomonadota</taxon>
        <taxon>Betaproteobacteria</taxon>
        <taxon>Burkholderiales</taxon>
        <taxon>Alcaligenaceae</taxon>
        <taxon>Pollutimonas</taxon>
    </lineage>
</organism>
<dbReference type="EMBL" id="PDNV01000003">
    <property type="protein sequence ID" value="PLC54964.1"/>
    <property type="molecule type" value="Genomic_DNA"/>
</dbReference>
<reference evidence="1 2" key="1">
    <citation type="submission" date="2017-10" db="EMBL/GenBank/DDBJ databases">
        <title>Two draft genome sequences of Pusillimonas sp. strains isolated from a nitrate- and radionuclide-contaminated groundwater in Russia.</title>
        <authorList>
            <person name="Grouzdev D.S."/>
            <person name="Tourova T.P."/>
            <person name="Goeva M.A."/>
            <person name="Babich T.L."/>
            <person name="Sokolova D.S."/>
            <person name="Abdullin R."/>
            <person name="Poltaraus A.B."/>
            <person name="Toshchakov S.V."/>
            <person name="Nazina T.N."/>
        </authorList>
    </citation>
    <scope>NUCLEOTIDE SEQUENCE [LARGE SCALE GENOMIC DNA]</scope>
    <source>
        <strain evidence="1 2">JR1/69-2-13</strain>
    </source>
</reference>
<evidence type="ECO:0000313" key="2">
    <source>
        <dbReference type="Proteomes" id="UP000234328"/>
    </source>
</evidence>
<name>A0A2N4UIW1_9BURK</name>
<sequence>MELKRCVTEPLRKDLSINELWHGTDNGLIACWERGREVSSEVPELATRARMGQLVPLPWKGGVEKVIKTKSKMGTLRYLAMWQGLRGEPLDIDTTDEPTFQCSKFKVSVTFTNDPSKYADA</sequence>
<accession>A0A2N4UIW1</accession>
<keyword evidence="2" id="KW-1185">Reference proteome</keyword>
<protein>
    <submittedName>
        <fullName evidence="1">Uncharacterized protein</fullName>
    </submittedName>
</protein>
<proteinExistence type="predicted"/>
<gene>
    <name evidence="1" type="ORF">CR155_05790</name>
</gene>